<name>A0A0A9ANF9_ARUDO</name>
<proteinExistence type="predicted"/>
<evidence type="ECO:0000313" key="1">
    <source>
        <dbReference type="EMBL" id="JAD51423.1"/>
    </source>
</evidence>
<dbReference type="EMBL" id="GBRH01246472">
    <property type="protein sequence ID" value="JAD51423.1"/>
    <property type="molecule type" value="Transcribed_RNA"/>
</dbReference>
<dbReference type="AlphaFoldDB" id="A0A0A9ANF9"/>
<reference evidence="1" key="1">
    <citation type="submission" date="2014-09" db="EMBL/GenBank/DDBJ databases">
        <authorList>
            <person name="Magalhaes I.L.F."/>
            <person name="Oliveira U."/>
            <person name="Santos F.R."/>
            <person name="Vidigal T.H.D.A."/>
            <person name="Brescovit A.D."/>
            <person name="Santos A.J."/>
        </authorList>
    </citation>
    <scope>NUCLEOTIDE SEQUENCE</scope>
    <source>
        <tissue evidence="1">Shoot tissue taken approximately 20 cm above the soil surface</tissue>
    </source>
</reference>
<protein>
    <submittedName>
        <fullName evidence="1">Uncharacterized protein</fullName>
    </submittedName>
</protein>
<sequence>MSLLMVNGLITHKTFKGPHILLKQILEIKIAKCFAPFALNWSKSESRCAENFSTISHY</sequence>
<accession>A0A0A9ANF9</accession>
<reference evidence="1" key="2">
    <citation type="journal article" date="2015" name="Data Brief">
        <title>Shoot transcriptome of the giant reed, Arundo donax.</title>
        <authorList>
            <person name="Barrero R.A."/>
            <person name="Guerrero F.D."/>
            <person name="Moolhuijzen P."/>
            <person name="Goolsby J.A."/>
            <person name="Tidwell J."/>
            <person name="Bellgard S.E."/>
            <person name="Bellgard M.I."/>
        </authorList>
    </citation>
    <scope>NUCLEOTIDE SEQUENCE</scope>
    <source>
        <tissue evidence="1">Shoot tissue taken approximately 20 cm above the soil surface</tissue>
    </source>
</reference>
<organism evidence="1">
    <name type="scientific">Arundo donax</name>
    <name type="common">Giant reed</name>
    <name type="synonym">Donax arundinaceus</name>
    <dbReference type="NCBI Taxonomy" id="35708"/>
    <lineage>
        <taxon>Eukaryota</taxon>
        <taxon>Viridiplantae</taxon>
        <taxon>Streptophyta</taxon>
        <taxon>Embryophyta</taxon>
        <taxon>Tracheophyta</taxon>
        <taxon>Spermatophyta</taxon>
        <taxon>Magnoliopsida</taxon>
        <taxon>Liliopsida</taxon>
        <taxon>Poales</taxon>
        <taxon>Poaceae</taxon>
        <taxon>PACMAD clade</taxon>
        <taxon>Arundinoideae</taxon>
        <taxon>Arundineae</taxon>
        <taxon>Arundo</taxon>
    </lineage>
</organism>